<dbReference type="InterPro" id="IPR038729">
    <property type="entry name" value="Rad50/SbcC_AAA"/>
</dbReference>
<comment type="similarity">
    <text evidence="3">Belongs to the SMC family. SMC6 subfamily.</text>
</comment>
<feature type="compositionally biased region" description="Acidic residues" evidence="13">
    <location>
        <begin position="40"/>
        <end position="55"/>
    </location>
</feature>
<dbReference type="HOGENOM" id="CLU_009063_0_0_1"/>
<evidence type="ECO:0000256" key="10">
    <source>
        <dbReference type="ARBA" id="ARBA00023204"/>
    </source>
</evidence>
<dbReference type="Pfam" id="PF13476">
    <property type="entry name" value="AAA_23"/>
    <property type="match status" value="1"/>
</dbReference>
<dbReference type="Gene3D" id="1.10.287.1490">
    <property type="match status" value="1"/>
</dbReference>
<keyword evidence="6" id="KW-0227">DNA damage</keyword>
<dbReference type="SUPFAM" id="SSF52540">
    <property type="entry name" value="P-loop containing nucleoside triphosphate hydrolases"/>
    <property type="match status" value="2"/>
</dbReference>
<accession>G3AVH5</accession>
<dbReference type="FunCoup" id="G3AVH5">
    <property type="interactions" value="822"/>
</dbReference>
<feature type="region of interest" description="Disordered" evidence="13">
    <location>
        <begin position="34"/>
        <end position="74"/>
    </location>
</feature>
<evidence type="ECO:0000256" key="1">
    <source>
        <dbReference type="ARBA" id="ARBA00004123"/>
    </source>
</evidence>
<comment type="subcellular location">
    <subcellularLocation>
        <location evidence="2">Chromosome</location>
    </subcellularLocation>
    <subcellularLocation>
        <location evidence="1">Nucleus</location>
    </subcellularLocation>
</comment>
<evidence type="ECO:0000256" key="9">
    <source>
        <dbReference type="ARBA" id="ARBA00023172"/>
    </source>
</evidence>
<sequence length="1093" mass="126067">MTTRAPKRGAEEFDPSGDVSINEFVLNKLTKKRKMMTQADYDDEDDDDDDNESESESSYSSDEAEDEETGNNPAQAGIIEKLTLRNFMCHDFFELKLGPQINFIIGRNGSGISVGLGAKASDTNRGQSIRELIKDGKSTSRITIVLKNEGPEAFRPSEFGKKIVIERKLVRSGVNTYRIKNEHGNVISTKKSMIDEILYKFSISIDNPLAFLSQDKAREFLTSSTDTAKYDFFIKGAHIGDILDNYTKTNDNTKEIENKVKHAEAFFQECNKTYKKASLIYNQHKKSDWLRKQLRVLHGKIYWFNVKHIESKIETYNTRLNNCNQELGEITEEIAKCDQAIEQKTPQRAVFQQQTSQAETEYNQAIDKVNSIRQSRDSIKADIKRDSDEIRNHLKEIDTYQAQIKTNQELITKEHQRIDAINGGSKDVLRNQLDHIEQQLTKYNIKHRDLRDNIAELKDSPGNELGQLTKQQQQSESRIKDLITRQRKYRESSSDQYSAWGNNMAKIIREINQIHNWHNKPLGPIGSFISVKKDHQKWTPLLNTLLSKTLDSFLVSDESDRAKLDTILKKYQVRNSIIVRKFQRFNFMQGKPHGCDTILDILDISNQDVMHTLVDVNNIEKMVVSEDRRGAKDLLHNDDVACVLLLFSKNSGQRLSMSNNTERQDPIYYSDDISKFRVDNSSDLVDQITKEIEEERMNSNQIKRKVQQARQAHQRKIKTLEDELTVLNKEIQKLKNKQGDIEVKLNENTDLSKIERLQAQIEDDKAQISRYEGINESMSEEINTKRNQMTEIKKQLLEAKKQVEIAVDNKEKIQQELISFEADLTSDLDSKKHYEYEKTKRQQLIQATEEKISQGKQKLEELIKQAEEKCAREEVVFSPDDTHDSIANEYKSINDQIKQVEKAMGKTFDQVQQELEEALSAKQKAEQELSDLTNTAKRLRDEMNIRIKCFTIATNSAISQANESFENSLSLRGFQGSLNIDFDTKTLSMLIKTNNKEDLKRNVESLSGGEKSFSQISLLLSIWRVMDSRIKGLDEFDVFMDSINRTISIKLLLHELKNYTKSQTIFITPQDITNIADLNNSMVRIHKMDDPRP</sequence>
<feature type="region of interest" description="Disordered" evidence="13">
    <location>
        <begin position="457"/>
        <end position="477"/>
    </location>
</feature>
<evidence type="ECO:0000256" key="2">
    <source>
        <dbReference type="ARBA" id="ARBA00004286"/>
    </source>
</evidence>
<gene>
    <name evidence="15" type="ORF">SPAPADRAFT_68778</name>
</gene>
<proteinExistence type="inferred from homology"/>
<reference evidence="15 16" key="1">
    <citation type="journal article" date="2011" name="Proc. Natl. Acad. Sci. U.S.A.">
        <title>Comparative genomics of xylose-fermenting fungi for enhanced biofuel production.</title>
        <authorList>
            <person name="Wohlbach D.J."/>
            <person name="Kuo A."/>
            <person name="Sato T.K."/>
            <person name="Potts K.M."/>
            <person name="Salamov A.A."/>
            <person name="LaButti K.M."/>
            <person name="Sun H."/>
            <person name="Clum A."/>
            <person name="Pangilinan J.L."/>
            <person name="Lindquist E.A."/>
            <person name="Lucas S."/>
            <person name="Lapidus A."/>
            <person name="Jin M."/>
            <person name="Gunawan C."/>
            <person name="Balan V."/>
            <person name="Dale B.E."/>
            <person name="Jeffries T.W."/>
            <person name="Zinkel R."/>
            <person name="Barry K.W."/>
            <person name="Grigoriev I.V."/>
            <person name="Gasch A.P."/>
        </authorList>
    </citation>
    <scope>NUCLEOTIDE SEQUENCE [LARGE SCALE GENOMIC DNA]</scope>
    <source>
        <strain evidence="16">NRRL Y-27907 / 11-Y1</strain>
    </source>
</reference>
<evidence type="ECO:0000313" key="15">
    <source>
        <dbReference type="EMBL" id="EGW29924.1"/>
    </source>
</evidence>
<dbReference type="OrthoDB" id="10265785at2759"/>
<dbReference type="GO" id="GO:0003697">
    <property type="term" value="F:single-stranded DNA binding"/>
    <property type="evidence" value="ECO:0007669"/>
    <property type="project" value="TreeGrafter"/>
</dbReference>
<dbReference type="GO" id="GO:0030915">
    <property type="term" value="C:Smc5-Smc6 complex"/>
    <property type="evidence" value="ECO:0007669"/>
    <property type="project" value="TreeGrafter"/>
</dbReference>
<name>G3AVH5_SPAPN</name>
<dbReference type="GeneID" id="18875240"/>
<evidence type="ECO:0000256" key="6">
    <source>
        <dbReference type="ARBA" id="ARBA00022763"/>
    </source>
</evidence>
<dbReference type="GO" id="GO:0016887">
    <property type="term" value="F:ATP hydrolysis activity"/>
    <property type="evidence" value="ECO:0007669"/>
    <property type="project" value="InterPro"/>
</dbReference>
<dbReference type="PANTHER" id="PTHR19306:SF6">
    <property type="entry name" value="STRUCTURAL MAINTENANCE OF CHROMOSOMES PROTEIN 6"/>
    <property type="match status" value="1"/>
</dbReference>
<evidence type="ECO:0000256" key="5">
    <source>
        <dbReference type="ARBA" id="ARBA00022741"/>
    </source>
</evidence>
<dbReference type="EMBL" id="GL996506">
    <property type="protein sequence ID" value="EGW29924.1"/>
    <property type="molecule type" value="Genomic_DNA"/>
</dbReference>
<dbReference type="GO" id="GO:0000724">
    <property type="term" value="P:double-strand break repair via homologous recombination"/>
    <property type="evidence" value="ECO:0007669"/>
    <property type="project" value="TreeGrafter"/>
</dbReference>
<dbReference type="InParanoid" id="G3AVH5"/>
<evidence type="ECO:0000259" key="14">
    <source>
        <dbReference type="Pfam" id="PF13476"/>
    </source>
</evidence>
<dbReference type="Gene3D" id="3.40.50.300">
    <property type="entry name" value="P-loop containing nucleotide triphosphate hydrolases"/>
    <property type="match status" value="2"/>
</dbReference>
<dbReference type="InterPro" id="IPR027417">
    <property type="entry name" value="P-loop_NTPase"/>
</dbReference>
<feature type="coiled-coil region" evidence="12">
    <location>
        <begin position="845"/>
        <end position="942"/>
    </location>
</feature>
<dbReference type="KEGG" id="spaa:SPAPADRAFT_68778"/>
<feature type="compositionally biased region" description="Polar residues" evidence="13">
    <location>
        <begin position="466"/>
        <end position="476"/>
    </location>
</feature>
<keyword evidence="16" id="KW-1185">Reference proteome</keyword>
<keyword evidence="10" id="KW-0234">DNA repair</keyword>
<evidence type="ECO:0000256" key="4">
    <source>
        <dbReference type="ARBA" id="ARBA00022454"/>
    </source>
</evidence>
<keyword evidence="8 12" id="KW-0175">Coiled coil</keyword>
<evidence type="ECO:0000256" key="12">
    <source>
        <dbReference type="SAM" id="Coils"/>
    </source>
</evidence>
<dbReference type="GO" id="GO:0005634">
    <property type="term" value="C:nucleus"/>
    <property type="evidence" value="ECO:0007669"/>
    <property type="project" value="UniProtKB-SubCell"/>
</dbReference>
<feature type="domain" description="Rad50/SbcC-type AAA" evidence="14">
    <location>
        <begin position="81"/>
        <end position="326"/>
    </location>
</feature>
<keyword evidence="9" id="KW-0233">DNA recombination</keyword>
<dbReference type="RefSeq" id="XP_007377690.1">
    <property type="nucleotide sequence ID" value="XM_007377628.1"/>
</dbReference>
<dbReference type="eggNOG" id="KOG0250">
    <property type="taxonomic scope" value="Eukaryota"/>
</dbReference>
<dbReference type="AlphaFoldDB" id="G3AVH5"/>
<feature type="coiled-coil region" evidence="12">
    <location>
        <begin position="685"/>
        <end position="816"/>
    </location>
</feature>
<evidence type="ECO:0000256" key="11">
    <source>
        <dbReference type="ARBA" id="ARBA00023242"/>
    </source>
</evidence>
<evidence type="ECO:0000313" key="16">
    <source>
        <dbReference type="Proteomes" id="UP000000709"/>
    </source>
</evidence>
<organism evidence="16">
    <name type="scientific">Spathaspora passalidarum (strain NRRL Y-27907 / 11-Y1)</name>
    <dbReference type="NCBI Taxonomy" id="619300"/>
    <lineage>
        <taxon>Eukaryota</taxon>
        <taxon>Fungi</taxon>
        <taxon>Dikarya</taxon>
        <taxon>Ascomycota</taxon>
        <taxon>Saccharomycotina</taxon>
        <taxon>Pichiomycetes</taxon>
        <taxon>Debaryomycetaceae</taxon>
        <taxon>Spathaspora</taxon>
    </lineage>
</organism>
<evidence type="ECO:0000256" key="8">
    <source>
        <dbReference type="ARBA" id="ARBA00023054"/>
    </source>
</evidence>
<evidence type="ECO:0000256" key="7">
    <source>
        <dbReference type="ARBA" id="ARBA00022840"/>
    </source>
</evidence>
<evidence type="ECO:0000256" key="13">
    <source>
        <dbReference type="SAM" id="MobiDB-lite"/>
    </source>
</evidence>
<keyword evidence="11" id="KW-0539">Nucleus</keyword>
<keyword evidence="7" id="KW-0067">ATP-binding</keyword>
<dbReference type="OMA" id="MCHDHFY"/>
<protein>
    <recommendedName>
        <fullName evidence="14">Rad50/SbcC-type AAA domain-containing protein</fullName>
    </recommendedName>
</protein>
<keyword evidence="4" id="KW-0158">Chromosome</keyword>
<dbReference type="GO" id="GO:0035861">
    <property type="term" value="C:site of double-strand break"/>
    <property type="evidence" value="ECO:0007669"/>
    <property type="project" value="TreeGrafter"/>
</dbReference>
<dbReference type="Proteomes" id="UP000000709">
    <property type="component" value="Unassembled WGS sequence"/>
</dbReference>
<dbReference type="STRING" id="619300.G3AVH5"/>
<feature type="coiled-coil region" evidence="12">
    <location>
        <begin position="306"/>
        <end position="340"/>
    </location>
</feature>
<dbReference type="GO" id="GO:0003684">
    <property type="term" value="F:damaged DNA binding"/>
    <property type="evidence" value="ECO:0007669"/>
    <property type="project" value="TreeGrafter"/>
</dbReference>
<evidence type="ECO:0000256" key="3">
    <source>
        <dbReference type="ARBA" id="ARBA00006793"/>
    </source>
</evidence>
<keyword evidence="5" id="KW-0547">Nucleotide-binding</keyword>
<dbReference type="PANTHER" id="PTHR19306">
    <property type="entry name" value="STRUCTURAL MAINTENANCE OF CHROMOSOMES 5,6 SMC5, SMC6"/>
    <property type="match status" value="1"/>
</dbReference>
<dbReference type="GO" id="GO:0005524">
    <property type="term" value="F:ATP binding"/>
    <property type="evidence" value="ECO:0007669"/>
    <property type="project" value="UniProtKB-KW"/>
</dbReference>